<accession>A0A7C9VM67</accession>
<dbReference type="Proteomes" id="UP000481360">
    <property type="component" value="Unassembled WGS sequence"/>
</dbReference>
<evidence type="ECO:0000313" key="2">
    <source>
        <dbReference type="Proteomes" id="UP000481360"/>
    </source>
</evidence>
<dbReference type="AlphaFoldDB" id="A0A7C9VM67"/>
<proteinExistence type="predicted"/>
<reference evidence="1 2" key="1">
    <citation type="submission" date="2020-03" db="EMBL/GenBank/DDBJ databases">
        <title>Isolation and identification of active actinomycetes.</title>
        <authorList>
            <person name="Sun X."/>
        </authorList>
    </citation>
    <scope>NUCLEOTIDE SEQUENCE [LARGE SCALE GENOMIC DNA]</scope>
    <source>
        <strain evidence="1 2">NEAU-D13</strain>
    </source>
</reference>
<dbReference type="EMBL" id="JAAMPJ010000002">
    <property type="protein sequence ID" value="NGY59474.1"/>
    <property type="molecule type" value="Genomic_DNA"/>
</dbReference>
<gene>
    <name evidence="1" type="ORF">G7043_11110</name>
</gene>
<sequence>MINFHQLRAWQLDGADERVITRRLAESTMSKDEILRAWSLAFEVSLEDADAAMQRGCAAQVQYDFIRLLERLSDGDLDEVGAVLRLAVAEVPPEARTATGLTRADIEGDVDVDHEWWNVLKALGDFEDGTWQTYRYWDLLADVAVQLETDPAWFRRRRAEVLHGLVLAELTLDATAEAVRERETRPVWVLGEGERGVAAMWIEQPVLEPGQHASVRLRPFLPSGWERLNAGDLITYQQYGENQGTAKIVKTVSPRR</sequence>
<comment type="caution">
    <text evidence="1">The sequence shown here is derived from an EMBL/GenBank/DDBJ whole genome shotgun (WGS) entry which is preliminary data.</text>
</comment>
<keyword evidence="2" id="KW-1185">Reference proteome</keyword>
<evidence type="ECO:0000313" key="1">
    <source>
        <dbReference type="EMBL" id="NGY59474.1"/>
    </source>
</evidence>
<name>A0A7C9VM67_9PSEU</name>
<protein>
    <submittedName>
        <fullName evidence="1">Uncharacterized protein</fullName>
    </submittedName>
</protein>
<organism evidence="1 2">
    <name type="scientific">Lentzea alba</name>
    <dbReference type="NCBI Taxonomy" id="2714351"/>
    <lineage>
        <taxon>Bacteria</taxon>
        <taxon>Bacillati</taxon>
        <taxon>Actinomycetota</taxon>
        <taxon>Actinomycetes</taxon>
        <taxon>Pseudonocardiales</taxon>
        <taxon>Pseudonocardiaceae</taxon>
        <taxon>Lentzea</taxon>
    </lineage>
</organism>
<dbReference type="RefSeq" id="WP_166045474.1">
    <property type="nucleotide sequence ID" value="NZ_JAAMPJ010000002.1"/>
</dbReference>